<evidence type="ECO:0000313" key="1">
    <source>
        <dbReference type="EMBL" id="QII81600.1"/>
    </source>
</evidence>
<proteinExistence type="predicted"/>
<dbReference type="RefSeq" id="WP_166161321.1">
    <property type="nucleotide sequence ID" value="NZ_CP049740.1"/>
</dbReference>
<dbReference type="InterPro" id="IPR045721">
    <property type="entry name" value="DUF6075"/>
</dbReference>
<dbReference type="AlphaFoldDB" id="A0A6G7K8M2"/>
<dbReference type="KEGG" id="jar:G7057_03310"/>
<accession>A0A6G7K8M2</accession>
<name>A0A6G7K8M2_9LACT</name>
<gene>
    <name evidence="1" type="ORF">G7057_03310</name>
</gene>
<keyword evidence="2" id="KW-1185">Reference proteome</keyword>
<sequence>MAEGLTFEESFNKLLERDQTSPSDSERRALFYILSGNKDLYQKVNGIFDFEKVDFCEGAYRMVKLAFNLYNGSPAPDPLELFSGLDEYNFRICINALFLRFGFEE</sequence>
<protein>
    <submittedName>
        <fullName evidence="1">Uncharacterized protein</fullName>
    </submittedName>
</protein>
<reference evidence="1 2" key="1">
    <citation type="journal article" date="2017" name="Int. J. Syst. Evol. Microbiol.">
        <title>Jeotgalibaca porci sp. nov. and Jeotgalibaca arthritidis sp. nov., isolated from pigs, and emended description of the genus Jeotgalibaca.</title>
        <authorList>
            <person name="Zamora L."/>
            <person name="Perez-Sancho M."/>
            <person name="Dominguez L."/>
            <person name="Fernandez-Garayzabal J.F."/>
            <person name="Vela A.I."/>
        </authorList>
    </citation>
    <scope>NUCLEOTIDE SEQUENCE [LARGE SCALE GENOMIC DNA]</scope>
    <source>
        <strain evidence="1 2">CECT 9157</strain>
    </source>
</reference>
<dbReference type="Pfam" id="PF19552">
    <property type="entry name" value="DUF6075"/>
    <property type="match status" value="1"/>
</dbReference>
<dbReference type="Proteomes" id="UP000501451">
    <property type="component" value="Chromosome"/>
</dbReference>
<dbReference type="EMBL" id="CP049740">
    <property type="protein sequence ID" value="QII81600.1"/>
    <property type="molecule type" value="Genomic_DNA"/>
</dbReference>
<evidence type="ECO:0000313" key="2">
    <source>
        <dbReference type="Proteomes" id="UP000501451"/>
    </source>
</evidence>
<organism evidence="1 2">
    <name type="scientific">Jeotgalibaca arthritidis</name>
    <dbReference type="NCBI Taxonomy" id="1868794"/>
    <lineage>
        <taxon>Bacteria</taxon>
        <taxon>Bacillati</taxon>
        <taxon>Bacillota</taxon>
        <taxon>Bacilli</taxon>
        <taxon>Lactobacillales</taxon>
        <taxon>Carnobacteriaceae</taxon>
        <taxon>Jeotgalibaca</taxon>
    </lineage>
</organism>